<protein>
    <submittedName>
        <fullName evidence="1">Uncharacterized protein</fullName>
    </submittedName>
</protein>
<keyword evidence="2" id="KW-1185">Reference proteome</keyword>
<name>A0ABN8MNT6_9CNID</name>
<dbReference type="Proteomes" id="UP001159405">
    <property type="component" value="Unassembled WGS sequence"/>
</dbReference>
<gene>
    <name evidence="1" type="ORF">PLOB_00000090</name>
</gene>
<accession>A0ABN8MNT6</accession>
<evidence type="ECO:0000313" key="1">
    <source>
        <dbReference type="EMBL" id="CAH3032615.1"/>
    </source>
</evidence>
<dbReference type="EMBL" id="CALNXK010000001">
    <property type="protein sequence ID" value="CAH3032615.1"/>
    <property type="molecule type" value="Genomic_DNA"/>
</dbReference>
<organism evidence="1 2">
    <name type="scientific">Porites lobata</name>
    <dbReference type="NCBI Taxonomy" id="104759"/>
    <lineage>
        <taxon>Eukaryota</taxon>
        <taxon>Metazoa</taxon>
        <taxon>Cnidaria</taxon>
        <taxon>Anthozoa</taxon>
        <taxon>Hexacorallia</taxon>
        <taxon>Scleractinia</taxon>
        <taxon>Fungiina</taxon>
        <taxon>Poritidae</taxon>
        <taxon>Porites</taxon>
    </lineage>
</organism>
<sequence>MVYEIEFASVIRGHHVYVVWSPKLGERLVCRKHERKEGREHDEYAVGTFIQESSKLVGHVPIELSFLVFTFLRALEDNQVVVEVTGIRKLENDRVIPGTIKAVTRSR</sequence>
<evidence type="ECO:0000313" key="2">
    <source>
        <dbReference type="Proteomes" id="UP001159405"/>
    </source>
</evidence>
<comment type="caution">
    <text evidence="1">The sequence shown here is derived from an EMBL/GenBank/DDBJ whole genome shotgun (WGS) entry which is preliminary data.</text>
</comment>
<reference evidence="1 2" key="1">
    <citation type="submission" date="2022-05" db="EMBL/GenBank/DDBJ databases">
        <authorList>
            <consortium name="Genoscope - CEA"/>
            <person name="William W."/>
        </authorList>
    </citation>
    <scope>NUCLEOTIDE SEQUENCE [LARGE SCALE GENOMIC DNA]</scope>
</reference>
<proteinExistence type="predicted"/>